<gene>
    <name evidence="7" type="primary">CLIPA3</name>
    <name evidence="7" type="ORF">SK128_011618</name>
</gene>
<evidence type="ECO:0000256" key="5">
    <source>
        <dbReference type="SAM" id="SignalP"/>
    </source>
</evidence>
<reference evidence="7 8" key="1">
    <citation type="submission" date="2023-11" db="EMBL/GenBank/DDBJ databases">
        <title>Halocaridina rubra genome assembly.</title>
        <authorList>
            <person name="Smith C."/>
        </authorList>
    </citation>
    <scope>NUCLEOTIDE SEQUENCE [LARGE SCALE GENOMIC DNA]</scope>
    <source>
        <strain evidence="7">EP-1</strain>
        <tissue evidence="7">Whole</tissue>
    </source>
</reference>
<organism evidence="7 8">
    <name type="scientific">Halocaridina rubra</name>
    <name type="common">Hawaiian red shrimp</name>
    <dbReference type="NCBI Taxonomy" id="373956"/>
    <lineage>
        <taxon>Eukaryota</taxon>
        <taxon>Metazoa</taxon>
        <taxon>Ecdysozoa</taxon>
        <taxon>Arthropoda</taxon>
        <taxon>Crustacea</taxon>
        <taxon>Multicrustacea</taxon>
        <taxon>Malacostraca</taxon>
        <taxon>Eumalacostraca</taxon>
        <taxon>Eucarida</taxon>
        <taxon>Decapoda</taxon>
        <taxon>Pleocyemata</taxon>
        <taxon>Caridea</taxon>
        <taxon>Atyoidea</taxon>
        <taxon>Atyidae</taxon>
        <taxon>Halocaridina</taxon>
    </lineage>
</organism>
<dbReference type="FunFam" id="2.40.10.10:FF:000002">
    <property type="entry name" value="Transmembrane protease serine"/>
    <property type="match status" value="1"/>
</dbReference>
<keyword evidence="2" id="KW-1015">Disulfide bond</keyword>
<dbReference type="InterPro" id="IPR009003">
    <property type="entry name" value="Peptidase_S1_PA"/>
</dbReference>
<keyword evidence="7" id="KW-0645">Protease</keyword>
<feature type="domain" description="Peptidase S1" evidence="6">
    <location>
        <begin position="135"/>
        <end position="393"/>
    </location>
</feature>
<name>A0AAN9A187_HALRR</name>
<evidence type="ECO:0000259" key="6">
    <source>
        <dbReference type="PROSITE" id="PS50240"/>
    </source>
</evidence>
<dbReference type="InterPro" id="IPR001314">
    <property type="entry name" value="Peptidase_S1A"/>
</dbReference>
<sequence>MRFVGFILTLLVLSNVDGQRRVQQGGVLVTDPRLGLLSTELGLPPVPGGQGSSNLIAPPRQPSGCFCLPINQACPGQSTAPNTSGAGNFDTRIVNRPHGGSCPDPQEKQCCFPGGTGGVNPGGVSRPNPVVPRPVQLGTCGVQNPIPYRPTNFAEAQLGEFPWMVVLLDLGNRYLGGGALIAPDWVLTAAHKVHQTQNIKVRLGEHDVRNPSDHPQFPHVEVQIDRVIVHPGFSPDTLNNDVALLHLSQPVATQTLPHIGTACLPEQGQIFHGQACWVTGWGKDAFEQGGSFQNLMKKVDVPIVDPFTCESRLRNTRLGPSFILDKNSFLCAGGIFGKDACTGDGGAPLVCPTNRGWTVVGLVAWGIGCATSEVPGVYVNIPNYVSFIRQYVSHVVDWPMAPTAR</sequence>
<keyword evidence="1 5" id="KW-0732">Signal</keyword>
<dbReference type="SUPFAM" id="SSF50494">
    <property type="entry name" value="Trypsin-like serine proteases"/>
    <property type="match status" value="1"/>
</dbReference>
<proteinExistence type="inferred from homology"/>
<dbReference type="PRINTS" id="PR00722">
    <property type="entry name" value="CHYMOTRYPSIN"/>
</dbReference>
<keyword evidence="3" id="KW-0325">Glycoprotein</keyword>
<dbReference type="Gene3D" id="2.40.10.10">
    <property type="entry name" value="Trypsin-like serine proteases"/>
    <property type="match status" value="1"/>
</dbReference>
<dbReference type="FunFam" id="2.40.10.10:FF:000028">
    <property type="entry name" value="Serine protease easter"/>
    <property type="match status" value="1"/>
</dbReference>
<feature type="signal peptide" evidence="5">
    <location>
        <begin position="1"/>
        <end position="18"/>
    </location>
</feature>
<evidence type="ECO:0000313" key="8">
    <source>
        <dbReference type="Proteomes" id="UP001381693"/>
    </source>
</evidence>
<dbReference type="EMBL" id="JAXCGZ010009614">
    <property type="protein sequence ID" value="KAK7076581.1"/>
    <property type="molecule type" value="Genomic_DNA"/>
</dbReference>
<dbReference type="InterPro" id="IPR051487">
    <property type="entry name" value="Ser/Thr_Proteases_Immune/Dev"/>
</dbReference>
<dbReference type="SMART" id="SM00020">
    <property type="entry name" value="Tryp_SPc"/>
    <property type="match status" value="1"/>
</dbReference>
<dbReference type="CDD" id="cd00190">
    <property type="entry name" value="Tryp_SPc"/>
    <property type="match status" value="1"/>
</dbReference>
<dbReference type="GO" id="GO:0004252">
    <property type="term" value="F:serine-type endopeptidase activity"/>
    <property type="evidence" value="ECO:0007669"/>
    <property type="project" value="InterPro"/>
</dbReference>
<evidence type="ECO:0000313" key="7">
    <source>
        <dbReference type="EMBL" id="KAK7076581.1"/>
    </source>
</evidence>
<dbReference type="PANTHER" id="PTHR24256">
    <property type="entry name" value="TRYPTASE-RELATED"/>
    <property type="match status" value="1"/>
</dbReference>
<dbReference type="PROSITE" id="PS50240">
    <property type="entry name" value="TRYPSIN_DOM"/>
    <property type="match status" value="1"/>
</dbReference>
<feature type="chain" id="PRO_5043008970" evidence="5">
    <location>
        <begin position="19"/>
        <end position="405"/>
    </location>
</feature>
<dbReference type="GO" id="GO:0006508">
    <property type="term" value="P:proteolysis"/>
    <property type="evidence" value="ECO:0007669"/>
    <property type="project" value="UniProtKB-KW"/>
</dbReference>
<dbReference type="AlphaFoldDB" id="A0AAN9A187"/>
<dbReference type="InterPro" id="IPR001254">
    <property type="entry name" value="Trypsin_dom"/>
</dbReference>
<dbReference type="InterPro" id="IPR043504">
    <property type="entry name" value="Peptidase_S1_PA_chymotrypsin"/>
</dbReference>
<evidence type="ECO:0000256" key="3">
    <source>
        <dbReference type="ARBA" id="ARBA00023180"/>
    </source>
</evidence>
<keyword evidence="7" id="KW-0378">Hydrolase</keyword>
<comment type="similarity">
    <text evidence="4">Belongs to the peptidase S1 family. CLIP subfamily.</text>
</comment>
<evidence type="ECO:0000256" key="2">
    <source>
        <dbReference type="ARBA" id="ARBA00023157"/>
    </source>
</evidence>
<accession>A0AAN9A187</accession>
<evidence type="ECO:0000256" key="1">
    <source>
        <dbReference type="ARBA" id="ARBA00022729"/>
    </source>
</evidence>
<keyword evidence="8" id="KW-1185">Reference proteome</keyword>
<dbReference type="Pfam" id="PF00089">
    <property type="entry name" value="Trypsin"/>
    <property type="match status" value="1"/>
</dbReference>
<comment type="caution">
    <text evidence="7">The sequence shown here is derived from an EMBL/GenBank/DDBJ whole genome shotgun (WGS) entry which is preliminary data.</text>
</comment>
<protein>
    <submittedName>
        <fullName evidence="7">Trypsin-like serine protease</fullName>
    </submittedName>
</protein>
<evidence type="ECO:0000256" key="4">
    <source>
        <dbReference type="ARBA" id="ARBA00024195"/>
    </source>
</evidence>
<dbReference type="Proteomes" id="UP001381693">
    <property type="component" value="Unassembled WGS sequence"/>
</dbReference>